<feature type="domain" description="HMA" evidence="1">
    <location>
        <begin position="2"/>
        <end position="71"/>
    </location>
</feature>
<dbReference type="RefSeq" id="WP_156015673.1">
    <property type="nucleotide sequence ID" value="NZ_CP045484.1"/>
</dbReference>
<dbReference type="Proteomes" id="UP000582213">
    <property type="component" value="Unassembled WGS sequence"/>
</dbReference>
<gene>
    <name evidence="3" type="ORF">D1869_14045</name>
    <name evidence="2" type="ORF">HNQ62_002062</name>
</gene>
<dbReference type="GeneID" id="42802388"/>
<evidence type="ECO:0000313" key="5">
    <source>
        <dbReference type="Proteomes" id="UP000582213"/>
    </source>
</evidence>
<evidence type="ECO:0000313" key="2">
    <source>
        <dbReference type="EMBL" id="MBB5254288.1"/>
    </source>
</evidence>
<dbReference type="PROSITE" id="PS50846">
    <property type="entry name" value="HMA_2"/>
    <property type="match status" value="1"/>
</dbReference>
<protein>
    <submittedName>
        <fullName evidence="2">Copper chaperone CopZ</fullName>
    </submittedName>
    <submittedName>
        <fullName evidence="3">Heavy-metal-associated domain-containing protein</fullName>
    </submittedName>
</protein>
<accession>A0A650CKG6</accession>
<dbReference type="CDD" id="cd00371">
    <property type="entry name" value="HMA"/>
    <property type="match status" value="1"/>
</dbReference>
<dbReference type="KEGG" id="soh:D1869_14045"/>
<sequence>MQEISFKVSGIYCENCVRKVYKALSTLKGVIDIQIIPNFNEEYAEVHLKCERKIPREEIEDVISEVSQETPYHEYRVIWVKRRLLFS</sequence>
<evidence type="ECO:0000313" key="4">
    <source>
        <dbReference type="Proteomes" id="UP000427373"/>
    </source>
</evidence>
<dbReference type="Pfam" id="PF00403">
    <property type="entry name" value="HMA"/>
    <property type="match status" value="1"/>
</dbReference>
<proteinExistence type="predicted"/>
<dbReference type="OrthoDB" id="35678at2157"/>
<dbReference type="SUPFAM" id="SSF55008">
    <property type="entry name" value="HMA, heavy metal-associated domain"/>
    <property type="match status" value="1"/>
</dbReference>
<dbReference type="Gene3D" id="3.30.70.100">
    <property type="match status" value="1"/>
</dbReference>
<organism evidence="3 4">
    <name type="scientific">Sulfurisphaera ohwakuensis</name>
    <dbReference type="NCBI Taxonomy" id="69656"/>
    <lineage>
        <taxon>Archaea</taxon>
        <taxon>Thermoproteota</taxon>
        <taxon>Thermoprotei</taxon>
        <taxon>Sulfolobales</taxon>
        <taxon>Sulfolobaceae</taxon>
        <taxon>Sulfurisphaera</taxon>
    </lineage>
</organism>
<evidence type="ECO:0000313" key="3">
    <source>
        <dbReference type="EMBL" id="QGR18185.1"/>
    </source>
</evidence>
<dbReference type="Proteomes" id="UP000427373">
    <property type="component" value="Chromosome"/>
</dbReference>
<evidence type="ECO:0000259" key="1">
    <source>
        <dbReference type="PROSITE" id="PS50846"/>
    </source>
</evidence>
<dbReference type="InterPro" id="IPR036163">
    <property type="entry name" value="HMA_dom_sf"/>
</dbReference>
<dbReference type="EMBL" id="JACHFY010000013">
    <property type="protein sequence ID" value="MBB5254288.1"/>
    <property type="molecule type" value="Genomic_DNA"/>
</dbReference>
<dbReference type="InterPro" id="IPR006121">
    <property type="entry name" value="HMA_dom"/>
</dbReference>
<dbReference type="EMBL" id="CP045484">
    <property type="protein sequence ID" value="QGR18185.1"/>
    <property type="molecule type" value="Genomic_DNA"/>
</dbReference>
<dbReference type="AlphaFoldDB" id="A0A650CKG6"/>
<keyword evidence="4" id="KW-1185">Reference proteome</keyword>
<name>A0A650CKG6_SULOH</name>
<dbReference type="GO" id="GO:0046872">
    <property type="term" value="F:metal ion binding"/>
    <property type="evidence" value="ECO:0007669"/>
    <property type="project" value="InterPro"/>
</dbReference>
<reference evidence="2 5" key="2">
    <citation type="submission" date="2020-08" db="EMBL/GenBank/DDBJ databases">
        <title>Genomic Encyclopedia of Type Strains, Phase IV (KMG-IV): sequencing the most valuable type-strain genomes for metagenomic binning, comparative biology and taxonomic classification.</title>
        <authorList>
            <person name="Goeker M."/>
        </authorList>
    </citation>
    <scope>NUCLEOTIDE SEQUENCE [LARGE SCALE GENOMIC DNA]</scope>
    <source>
        <strain evidence="2 5">DSM 12421</strain>
    </source>
</reference>
<reference evidence="3 4" key="1">
    <citation type="submission" date="2019-10" db="EMBL/GenBank/DDBJ databases">
        <title>Genome Sequences from Six Type Strain Members of the Archaeal Family Sulfolobaceae: Acidianus ambivalens, Acidianus infernus, Metallosphaera prunae, Stygiolobus azoricus, Sulfolobus metallicus, and Sulfurisphaera ohwakuensis.</title>
        <authorList>
            <person name="Counts J.A."/>
            <person name="Kelly R.M."/>
        </authorList>
    </citation>
    <scope>NUCLEOTIDE SEQUENCE [LARGE SCALE GENOMIC DNA]</scope>
    <source>
        <strain evidence="3 4">TA-1</strain>
    </source>
</reference>